<organism evidence="2 3">
    <name type="scientific">Empedobacter brevis NBRC 14943 = ATCC 43319</name>
    <dbReference type="NCBI Taxonomy" id="1218108"/>
    <lineage>
        <taxon>Bacteria</taxon>
        <taxon>Pseudomonadati</taxon>
        <taxon>Bacteroidota</taxon>
        <taxon>Flavobacteriia</taxon>
        <taxon>Flavobacteriales</taxon>
        <taxon>Weeksellaceae</taxon>
        <taxon>Empedobacter</taxon>
    </lineage>
</organism>
<feature type="signal peptide" evidence="1">
    <location>
        <begin position="1"/>
        <end position="23"/>
    </location>
</feature>
<evidence type="ECO:0008006" key="4">
    <source>
        <dbReference type="Google" id="ProtNLM"/>
    </source>
</evidence>
<feature type="chain" id="PRO_5021854659" description="Lipoprotein" evidence="1">
    <location>
        <begin position="24"/>
        <end position="248"/>
    </location>
</feature>
<protein>
    <recommendedName>
        <fullName evidence="4">Lipoprotein</fullName>
    </recommendedName>
</protein>
<dbReference type="RefSeq" id="WP_019973939.1">
    <property type="nucleotide sequence ID" value="NZ_BJXC01000002.1"/>
</dbReference>
<evidence type="ECO:0000256" key="1">
    <source>
        <dbReference type="SAM" id="SignalP"/>
    </source>
</evidence>
<proteinExistence type="predicted"/>
<dbReference type="AlphaFoldDB" id="A0A511ND90"/>
<reference evidence="2 3" key="1">
    <citation type="submission" date="2019-07" db="EMBL/GenBank/DDBJ databases">
        <title>Whole genome shotgun sequence of Empedobacter brevis NBRC 14943.</title>
        <authorList>
            <person name="Hosoyama A."/>
            <person name="Uohara A."/>
            <person name="Ohji S."/>
            <person name="Ichikawa N."/>
        </authorList>
    </citation>
    <scope>NUCLEOTIDE SEQUENCE [LARGE SCALE GENOMIC DNA]</scope>
    <source>
        <strain evidence="2 3">NBRC 14943</strain>
    </source>
</reference>
<dbReference type="GeneID" id="84648712"/>
<gene>
    <name evidence="2" type="ORF">EB1_05650</name>
</gene>
<keyword evidence="1" id="KW-0732">Signal</keyword>
<sequence length="248" mass="27404">MQKTGKYVPFIMLILAIIFNACASDNYEIDKESISKSENLNSKSSIANVKFSFDTYERFKGKLLDINNLDIPQNTTRLEQNNFILNHVNEHYNTAIDFDKGLKESKSSKEIFNWLTKNTTFNEVDVSILTNFSSNLVSMSFDDAVLLLEEELSEQEIDVFKFEKYQSIVNGVKLIEYQNKGFFTIQSNGWECAFALGKLALASASLIIACNPPALGATVGTACYLAAASFIAASASVGLACGGDDDDE</sequence>
<dbReference type="Proteomes" id="UP000321245">
    <property type="component" value="Unassembled WGS sequence"/>
</dbReference>
<evidence type="ECO:0000313" key="2">
    <source>
        <dbReference type="EMBL" id="GEM50775.1"/>
    </source>
</evidence>
<keyword evidence="3" id="KW-1185">Reference proteome</keyword>
<dbReference type="EMBL" id="BJXC01000002">
    <property type="protein sequence ID" value="GEM50775.1"/>
    <property type="molecule type" value="Genomic_DNA"/>
</dbReference>
<name>A0A511ND90_9FLAO</name>
<accession>A0A511ND90</accession>
<evidence type="ECO:0000313" key="3">
    <source>
        <dbReference type="Proteomes" id="UP000321245"/>
    </source>
</evidence>
<comment type="caution">
    <text evidence="2">The sequence shown here is derived from an EMBL/GenBank/DDBJ whole genome shotgun (WGS) entry which is preliminary data.</text>
</comment>